<dbReference type="Proteomes" id="UP000759537">
    <property type="component" value="Unassembled WGS sequence"/>
</dbReference>
<evidence type="ECO:0000313" key="2">
    <source>
        <dbReference type="Proteomes" id="UP000759537"/>
    </source>
</evidence>
<dbReference type="Gene3D" id="1.20.1280.50">
    <property type="match status" value="1"/>
</dbReference>
<reference evidence="1" key="2">
    <citation type="journal article" date="2020" name="Nat. Commun.">
        <title>Large-scale genome sequencing of mycorrhizal fungi provides insights into the early evolution of symbiotic traits.</title>
        <authorList>
            <person name="Miyauchi S."/>
            <person name="Kiss E."/>
            <person name="Kuo A."/>
            <person name="Drula E."/>
            <person name="Kohler A."/>
            <person name="Sanchez-Garcia M."/>
            <person name="Morin E."/>
            <person name="Andreopoulos B."/>
            <person name="Barry K.W."/>
            <person name="Bonito G."/>
            <person name="Buee M."/>
            <person name="Carver A."/>
            <person name="Chen C."/>
            <person name="Cichocki N."/>
            <person name="Clum A."/>
            <person name="Culley D."/>
            <person name="Crous P.W."/>
            <person name="Fauchery L."/>
            <person name="Girlanda M."/>
            <person name="Hayes R.D."/>
            <person name="Keri Z."/>
            <person name="LaButti K."/>
            <person name="Lipzen A."/>
            <person name="Lombard V."/>
            <person name="Magnuson J."/>
            <person name="Maillard F."/>
            <person name="Murat C."/>
            <person name="Nolan M."/>
            <person name="Ohm R.A."/>
            <person name="Pangilinan J."/>
            <person name="Pereira M.F."/>
            <person name="Perotto S."/>
            <person name="Peter M."/>
            <person name="Pfister S."/>
            <person name="Riley R."/>
            <person name="Sitrit Y."/>
            <person name="Stielow J.B."/>
            <person name="Szollosi G."/>
            <person name="Zifcakova L."/>
            <person name="Stursova M."/>
            <person name="Spatafora J.W."/>
            <person name="Tedersoo L."/>
            <person name="Vaario L.M."/>
            <person name="Yamada A."/>
            <person name="Yan M."/>
            <person name="Wang P."/>
            <person name="Xu J."/>
            <person name="Bruns T."/>
            <person name="Baldrian P."/>
            <person name="Vilgalys R."/>
            <person name="Dunand C."/>
            <person name="Henrissat B."/>
            <person name="Grigoriev I.V."/>
            <person name="Hibbett D."/>
            <person name="Nagy L.G."/>
            <person name="Martin F.M."/>
        </authorList>
    </citation>
    <scope>NUCLEOTIDE SEQUENCE</scope>
    <source>
        <strain evidence="1">Prilba</strain>
    </source>
</reference>
<dbReference type="OrthoDB" id="3217818at2759"/>
<keyword evidence="2" id="KW-1185">Reference proteome</keyword>
<evidence type="ECO:0000313" key="1">
    <source>
        <dbReference type="EMBL" id="KAF8485831.1"/>
    </source>
</evidence>
<dbReference type="EMBL" id="WHVB01000002">
    <property type="protein sequence ID" value="KAF8485831.1"/>
    <property type="molecule type" value="Genomic_DNA"/>
</dbReference>
<comment type="caution">
    <text evidence="1">The sequence shown here is derived from an EMBL/GenBank/DDBJ whole genome shotgun (WGS) entry which is preliminary data.</text>
</comment>
<name>A0A9P5N427_9AGAM</name>
<gene>
    <name evidence="1" type="ORF">DFH94DRAFT_157204</name>
</gene>
<protein>
    <submittedName>
        <fullName evidence="1">Uncharacterized protein</fullName>
    </submittedName>
</protein>
<dbReference type="InterPro" id="IPR032675">
    <property type="entry name" value="LRR_dom_sf"/>
</dbReference>
<sequence>MVSETPIHNLDDDSLLQIFSYYRLEDKDNWYLRLGWLKLIHVCRRWRKLISDSWSHLDMCLLITNDSPSIDALSHLPPLPLVIDYSDRARTIARKDEDNIHLGLQQHDRVRHVALQGPSSSLRMWLKPMNKLFPVLQDLSLLSTTTDWKEMSQVVPELLQAPNLRHLSLHGIGLPKGSSLLSPTTALSTLSLTQSCYIPPGHLVARLQGLPHLEELSIGFAIPIPLPSSEGELLSAPTTPVTLPTLRRLTFRGEDVYLENLVAQIKTPLLEQLSLSLLFDLDFTLVNLTKFIHRIEGIGIIGCLVARVIFNKDGISVDTGNYKQSSIGVLGLHINCKPLDWQIGSATQVCTALRRILSTVEELTLDLDVDGMPSDWENRLDSMVWHELLLPFVGVKKLRIGSSLTLQLSQSLESIAGGLVLELLPKLQELEVHLKMFHSKNVFSLFVGTRESVARPVHLGSTQK</sequence>
<dbReference type="Gene3D" id="3.80.10.10">
    <property type="entry name" value="Ribonuclease Inhibitor"/>
    <property type="match status" value="1"/>
</dbReference>
<dbReference type="AlphaFoldDB" id="A0A9P5N427"/>
<accession>A0A9P5N427</accession>
<proteinExistence type="predicted"/>
<dbReference type="SUPFAM" id="SSF52047">
    <property type="entry name" value="RNI-like"/>
    <property type="match status" value="1"/>
</dbReference>
<reference evidence="1" key="1">
    <citation type="submission" date="2019-10" db="EMBL/GenBank/DDBJ databases">
        <authorList>
            <consortium name="DOE Joint Genome Institute"/>
            <person name="Kuo A."/>
            <person name="Miyauchi S."/>
            <person name="Kiss E."/>
            <person name="Drula E."/>
            <person name="Kohler A."/>
            <person name="Sanchez-Garcia M."/>
            <person name="Andreopoulos B."/>
            <person name="Barry K.W."/>
            <person name="Bonito G."/>
            <person name="Buee M."/>
            <person name="Carver A."/>
            <person name="Chen C."/>
            <person name="Cichocki N."/>
            <person name="Clum A."/>
            <person name="Culley D."/>
            <person name="Crous P.W."/>
            <person name="Fauchery L."/>
            <person name="Girlanda M."/>
            <person name="Hayes R."/>
            <person name="Keri Z."/>
            <person name="LaButti K."/>
            <person name="Lipzen A."/>
            <person name="Lombard V."/>
            <person name="Magnuson J."/>
            <person name="Maillard F."/>
            <person name="Morin E."/>
            <person name="Murat C."/>
            <person name="Nolan M."/>
            <person name="Ohm R."/>
            <person name="Pangilinan J."/>
            <person name="Pereira M."/>
            <person name="Perotto S."/>
            <person name="Peter M."/>
            <person name="Riley R."/>
            <person name="Sitrit Y."/>
            <person name="Stielow B."/>
            <person name="Szollosi G."/>
            <person name="Zifcakova L."/>
            <person name="Stursova M."/>
            <person name="Spatafora J.W."/>
            <person name="Tedersoo L."/>
            <person name="Vaario L.-M."/>
            <person name="Yamada A."/>
            <person name="Yan M."/>
            <person name="Wang P."/>
            <person name="Xu J."/>
            <person name="Bruns T."/>
            <person name="Baldrian P."/>
            <person name="Vilgalys R."/>
            <person name="Henrissat B."/>
            <person name="Grigoriev I.V."/>
            <person name="Hibbett D."/>
            <person name="Nagy L.G."/>
            <person name="Martin F.M."/>
        </authorList>
    </citation>
    <scope>NUCLEOTIDE SEQUENCE</scope>
    <source>
        <strain evidence="1">Prilba</strain>
    </source>
</reference>
<organism evidence="1 2">
    <name type="scientific">Russula ochroleuca</name>
    <dbReference type="NCBI Taxonomy" id="152965"/>
    <lineage>
        <taxon>Eukaryota</taxon>
        <taxon>Fungi</taxon>
        <taxon>Dikarya</taxon>
        <taxon>Basidiomycota</taxon>
        <taxon>Agaricomycotina</taxon>
        <taxon>Agaricomycetes</taxon>
        <taxon>Russulales</taxon>
        <taxon>Russulaceae</taxon>
        <taxon>Russula</taxon>
    </lineage>
</organism>